<dbReference type="InterPro" id="IPR011990">
    <property type="entry name" value="TPR-like_helical_dom_sf"/>
</dbReference>
<evidence type="ECO:0000313" key="2">
    <source>
        <dbReference type="Proteomes" id="UP000182987"/>
    </source>
</evidence>
<organism evidence="1 2">
    <name type="scientific">Luteibacter rhizovicinus DSM 16549</name>
    <dbReference type="NCBI Taxonomy" id="1440763"/>
    <lineage>
        <taxon>Bacteria</taxon>
        <taxon>Pseudomonadati</taxon>
        <taxon>Pseudomonadota</taxon>
        <taxon>Gammaproteobacteria</taxon>
        <taxon>Lysobacterales</taxon>
        <taxon>Rhodanobacteraceae</taxon>
        <taxon>Luteibacter</taxon>
    </lineage>
</organism>
<reference evidence="2" key="1">
    <citation type="submission" date="2016-09" db="EMBL/GenBank/DDBJ databases">
        <authorList>
            <person name="Lysoe E."/>
        </authorList>
    </citation>
    <scope>NUCLEOTIDE SEQUENCE [LARGE SCALE GENOMIC DNA]</scope>
    <source>
        <strain evidence="2">LJ96T</strain>
    </source>
</reference>
<proteinExistence type="predicted"/>
<dbReference type="Proteomes" id="UP000182987">
    <property type="component" value="Chromosome"/>
</dbReference>
<dbReference type="STRING" id="1440763.BJI69_18995"/>
<dbReference type="SUPFAM" id="SSF48452">
    <property type="entry name" value="TPR-like"/>
    <property type="match status" value="1"/>
</dbReference>
<accession>A0A0G9HGH2</accession>
<sequence>MPTNRVLIAVASTLVFLGGCASKIQKAGPLVQAGSSLASTPNYLHDSWEETLRAARKQESGATSPIEKARAVKTQAAALDSLGRQKEALDAIDRATSLLPSPLPKPFAFTKASILLNRNDPNGALAILKPLLAQAKDDEVGRNRLNVAVMRTLNREGFFDAALAYMQLEQWQDAVRALEDSQDLTEGRSFQAYKALYYRYVQARSNDPVATSSQLESYATALASYDVGYRSSLLSMWNGSDNSEEVAQRIAAIPNNADRQDALAEFYFFRGAYLKYVKKDDAGARKMMANLDHLAPYGAVEWIMGSRVLSGHE</sequence>
<keyword evidence="2" id="KW-1185">Reference proteome</keyword>
<name>A0A0G9HGH2_9GAMM</name>
<dbReference type="AlphaFoldDB" id="A0A0G9HGH2"/>
<dbReference type="Gene3D" id="1.25.40.10">
    <property type="entry name" value="Tetratricopeptide repeat domain"/>
    <property type="match status" value="1"/>
</dbReference>
<dbReference type="KEGG" id="lrz:BJI69_18995"/>
<dbReference type="EMBL" id="CP017480">
    <property type="protein sequence ID" value="APG05782.1"/>
    <property type="molecule type" value="Genomic_DNA"/>
</dbReference>
<dbReference type="OrthoDB" id="7017625at2"/>
<evidence type="ECO:0000313" key="1">
    <source>
        <dbReference type="EMBL" id="APG05782.1"/>
    </source>
</evidence>
<dbReference type="PROSITE" id="PS51257">
    <property type="entry name" value="PROKAR_LIPOPROTEIN"/>
    <property type="match status" value="1"/>
</dbReference>
<gene>
    <name evidence="1" type="ORF">BJI69_18995</name>
</gene>
<dbReference type="RefSeq" id="WP_046968029.1">
    <property type="nucleotide sequence ID" value="NZ_CP017480.1"/>
</dbReference>
<protein>
    <submittedName>
        <fullName evidence="1">Uncharacterized protein</fullName>
    </submittedName>
</protein>
<dbReference type="PATRIC" id="fig|1440763.5.peg.2323"/>